<dbReference type="Pfam" id="PF13976">
    <property type="entry name" value="gag_pre-integrs"/>
    <property type="match status" value="1"/>
</dbReference>
<evidence type="ECO:0000313" key="4">
    <source>
        <dbReference type="EMBL" id="PKU79162.1"/>
    </source>
</evidence>
<dbReference type="PANTHER" id="PTHR47481:SF28">
    <property type="entry name" value="RETROTRANSPOSON COPIA-LIKE N-TERMINAL DOMAIN-CONTAINING PROTEIN"/>
    <property type="match status" value="1"/>
</dbReference>
<proteinExistence type="predicted"/>
<evidence type="ECO:0000256" key="1">
    <source>
        <dbReference type="SAM" id="MobiDB-lite"/>
    </source>
</evidence>
<sequence length="501" mass="55337">MDASSVEDIFASASDESVAIPAALKFVISNIKIIVPLQLSSDNYPIWRSQVLKLLTANSFSSFLLPTASPPASHTLLPDGSKEPNPKYQELVLVDQNLAAALCSTLTPAILPYVIHLVSSSDIWSTLECRLQSSNRSRVIQLKNELHNVQMKSQNMMQYLQQIKYIVDNIASAGSTIDQEDVLLYTLNGLPPSYNALKTTIRAMPMSMDLDRLYYLLLSEEINLQSKALRQTHLSNSSTALFSNRGRGKRGRAKSSAPSSRSSSSNIPQCQICNKKVHLAHNCWHRLNISVNPPETNNTNSTSRAMVAATESDNHDWYLDSGASAHLTNSVENLSNATPYTGNDNITIGDGRSISIAHSGNGILPTQYRKLNLNPLFHVPKLSHNLLSVSNLTQDNNVSVNFYPHGFDIKDMTTNKMLLSGPNRKGLYPLRSVTKNSSYMALTTTSQAASIWHQRLGHPHPKIVQAISTSHKELKMPNVFNFCSDCMTAKGHKLPFNNNTH</sequence>
<keyword evidence="5" id="KW-1185">Reference proteome</keyword>
<evidence type="ECO:0000313" key="5">
    <source>
        <dbReference type="Proteomes" id="UP000233837"/>
    </source>
</evidence>
<dbReference type="Pfam" id="PF14223">
    <property type="entry name" value="Retrotran_gag_2"/>
    <property type="match status" value="1"/>
</dbReference>
<accession>A0A2I0WU18</accession>
<reference evidence="4 5" key="2">
    <citation type="journal article" date="2017" name="Nature">
        <title>The Apostasia genome and the evolution of orchids.</title>
        <authorList>
            <person name="Zhang G.Q."/>
            <person name="Liu K.W."/>
            <person name="Li Z."/>
            <person name="Lohaus R."/>
            <person name="Hsiao Y.Y."/>
            <person name="Niu S.C."/>
            <person name="Wang J.Y."/>
            <person name="Lin Y.C."/>
            <person name="Xu Q."/>
            <person name="Chen L.J."/>
            <person name="Yoshida K."/>
            <person name="Fujiwara S."/>
            <person name="Wang Z.W."/>
            <person name="Zhang Y.Q."/>
            <person name="Mitsuda N."/>
            <person name="Wang M."/>
            <person name="Liu G.H."/>
            <person name="Pecoraro L."/>
            <person name="Huang H.X."/>
            <person name="Xiao X.J."/>
            <person name="Lin M."/>
            <person name="Wu X.Y."/>
            <person name="Wu W.L."/>
            <person name="Chen Y.Y."/>
            <person name="Chang S.B."/>
            <person name="Sakamoto S."/>
            <person name="Ohme-Takagi M."/>
            <person name="Yagi M."/>
            <person name="Zeng S.J."/>
            <person name="Shen C.Y."/>
            <person name="Yeh C.M."/>
            <person name="Luo Y.B."/>
            <person name="Tsai W.C."/>
            <person name="Van de Peer Y."/>
            <person name="Liu Z.J."/>
        </authorList>
    </citation>
    <scope>NUCLEOTIDE SEQUENCE [LARGE SCALE GENOMIC DNA]</scope>
    <source>
        <tissue evidence="4">The whole plant</tissue>
    </source>
</reference>
<dbReference type="PANTHER" id="PTHR47481">
    <property type="match status" value="1"/>
</dbReference>
<feature type="domain" description="GAG-pre-integrase" evidence="2">
    <location>
        <begin position="426"/>
        <end position="490"/>
    </location>
</feature>
<dbReference type="InterPro" id="IPR025724">
    <property type="entry name" value="GAG-pre-integrase_dom"/>
</dbReference>
<reference evidence="4 5" key="1">
    <citation type="journal article" date="2016" name="Sci. Rep.">
        <title>The Dendrobium catenatum Lindl. genome sequence provides insights into polysaccharide synthase, floral development and adaptive evolution.</title>
        <authorList>
            <person name="Zhang G.Q."/>
            <person name="Xu Q."/>
            <person name="Bian C."/>
            <person name="Tsai W.C."/>
            <person name="Yeh C.M."/>
            <person name="Liu K.W."/>
            <person name="Yoshida K."/>
            <person name="Zhang L.S."/>
            <person name="Chang S.B."/>
            <person name="Chen F."/>
            <person name="Shi Y."/>
            <person name="Su Y.Y."/>
            <person name="Zhang Y.Q."/>
            <person name="Chen L.J."/>
            <person name="Yin Y."/>
            <person name="Lin M."/>
            <person name="Huang H."/>
            <person name="Deng H."/>
            <person name="Wang Z.W."/>
            <person name="Zhu S.L."/>
            <person name="Zhao X."/>
            <person name="Deng C."/>
            <person name="Niu S.C."/>
            <person name="Huang J."/>
            <person name="Wang M."/>
            <person name="Liu G.H."/>
            <person name="Yang H.J."/>
            <person name="Xiao X.J."/>
            <person name="Hsiao Y.Y."/>
            <person name="Wu W.L."/>
            <person name="Chen Y.Y."/>
            <person name="Mitsuda N."/>
            <person name="Ohme-Takagi M."/>
            <person name="Luo Y.B."/>
            <person name="Van de Peer Y."/>
            <person name="Liu Z.J."/>
        </authorList>
    </citation>
    <scope>NUCLEOTIDE SEQUENCE [LARGE SCALE GENOMIC DNA]</scope>
    <source>
        <tissue evidence="4">The whole plant</tissue>
    </source>
</reference>
<evidence type="ECO:0000259" key="3">
    <source>
        <dbReference type="Pfam" id="PF22936"/>
    </source>
</evidence>
<dbReference type="Pfam" id="PF22936">
    <property type="entry name" value="Pol_BBD"/>
    <property type="match status" value="1"/>
</dbReference>
<protein>
    <submittedName>
        <fullName evidence="4">Retrovirus-related Pol polyprotein from transposon TNT 1-94</fullName>
    </submittedName>
</protein>
<feature type="compositionally biased region" description="Low complexity" evidence="1">
    <location>
        <begin position="254"/>
        <end position="265"/>
    </location>
</feature>
<organism evidence="4 5">
    <name type="scientific">Dendrobium catenatum</name>
    <dbReference type="NCBI Taxonomy" id="906689"/>
    <lineage>
        <taxon>Eukaryota</taxon>
        <taxon>Viridiplantae</taxon>
        <taxon>Streptophyta</taxon>
        <taxon>Embryophyta</taxon>
        <taxon>Tracheophyta</taxon>
        <taxon>Spermatophyta</taxon>
        <taxon>Magnoliopsida</taxon>
        <taxon>Liliopsida</taxon>
        <taxon>Asparagales</taxon>
        <taxon>Orchidaceae</taxon>
        <taxon>Epidendroideae</taxon>
        <taxon>Malaxideae</taxon>
        <taxon>Dendrobiinae</taxon>
        <taxon>Dendrobium</taxon>
    </lineage>
</organism>
<dbReference type="AlphaFoldDB" id="A0A2I0WU18"/>
<feature type="domain" description="Retrovirus-related Pol polyprotein from transposon TNT 1-94-like beta-barrel" evidence="3">
    <location>
        <begin position="317"/>
        <end position="395"/>
    </location>
</feature>
<name>A0A2I0WU18_9ASPA</name>
<evidence type="ECO:0000259" key="2">
    <source>
        <dbReference type="Pfam" id="PF13976"/>
    </source>
</evidence>
<dbReference type="InterPro" id="IPR054722">
    <property type="entry name" value="PolX-like_BBD"/>
</dbReference>
<dbReference type="Proteomes" id="UP000233837">
    <property type="component" value="Unassembled WGS sequence"/>
</dbReference>
<gene>
    <name evidence="4" type="ORF">MA16_Dca000506</name>
</gene>
<feature type="region of interest" description="Disordered" evidence="1">
    <location>
        <begin position="239"/>
        <end position="267"/>
    </location>
</feature>
<dbReference type="EMBL" id="KZ502442">
    <property type="protein sequence ID" value="PKU79162.1"/>
    <property type="molecule type" value="Genomic_DNA"/>
</dbReference>